<organism evidence="1 2">
    <name type="scientific">Agreia bicolorata</name>
    <dbReference type="NCBI Taxonomy" id="110935"/>
    <lineage>
        <taxon>Bacteria</taxon>
        <taxon>Bacillati</taxon>
        <taxon>Actinomycetota</taxon>
        <taxon>Actinomycetes</taxon>
        <taxon>Micrococcales</taxon>
        <taxon>Microbacteriaceae</taxon>
        <taxon>Agreia</taxon>
    </lineage>
</organism>
<dbReference type="AlphaFoldDB" id="A0A1T4Y6G3"/>
<dbReference type="RefSeq" id="WP_161793794.1">
    <property type="nucleotide sequence ID" value="NZ_FUYG01000006.1"/>
</dbReference>
<reference evidence="2" key="1">
    <citation type="submission" date="2017-02" db="EMBL/GenBank/DDBJ databases">
        <authorList>
            <person name="Varghese N."/>
            <person name="Submissions S."/>
        </authorList>
    </citation>
    <scope>NUCLEOTIDE SEQUENCE [LARGE SCALE GENOMIC DNA]</scope>
    <source>
        <strain evidence="2">VKM Ac-2052</strain>
    </source>
</reference>
<evidence type="ECO:0000313" key="2">
    <source>
        <dbReference type="Proteomes" id="UP000189735"/>
    </source>
</evidence>
<evidence type="ECO:0000313" key="1">
    <source>
        <dbReference type="EMBL" id="SKA97326.1"/>
    </source>
</evidence>
<dbReference type="EMBL" id="FUYG01000006">
    <property type="protein sequence ID" value="SKA97326.1"/>
    <property type="molecule type" value="Genomic_DNA"/>
</dbReference>
<dbReference type="Proteomes" id="UP000189735">
    <property type="component" value="Unassembled WGS sequence"/>
</dbReference>
<name>A0A1T4Y6G3_9MICO</name>
<protein>
    <submittedName>
        <fullName evidence="1">Uncharacterized protein</fullName>
    </submittedName>
</protein>
<accession>A0A1T4Y6G3</accession>
<gene>
    <name evidence="1" type="ORF">SAMN06295879_2315</name>
</gene>
<sequence>MRIEWSASTIRLAAGSDPAVGGARSTARAREVLLAQILDAAPWLDLQGFADLMVRPA</sequence>
<proteinExistence type="predicted"/>